<dbReference type="InterPro" id="IPR004360">
    <property type="entry name" value="Glyas_Fos-R_dOase_dom"/>
</dbReference>
<dbReference type="PANTHER" id="PTHR35006">
    <property type="entry name" value="GLYOXALASE FAMILY PROTEIN (AFU_ORTHOLOGUE AFUA_5G14830)"/>
    <property type="match status" value="1"/>
</dbReference>
<dbReference type="PROSITE" id="PS51819">
    <property type="entry name" value="VOC"/>
    <property type="match status" value="1"/>
</dbReference>
<dbReference type="OrthoDB" id="9800438at2"/>
<reference evidence="2 3" key="1">
    <citation type="submission" date="2018-12" db="EMBL/GenBank/DDBJ databases">
        <title>The whole draft genome of Aquabacterium sp. SJQ9.</title>
        <authorList>
            <person name="Sun L."/>
            <person name="Gao X."/>
            <person name="Chen W."/>
            <person name="Huang K."/>
        </authorList>
    </citation>
    <scope>NUCLEOTIDE SEQUENCE [LARGE SCALE GENOMIC DNA]</scope>
    <source>
        <strain evidence="2 3">SJQ9</strain>
    </source>
</reference>
<evidence type="ECO:0000313" key="3">
    <source>
        <dbReference type="Proteomes" id="UP000269265"/>
    </source>
</evidence>
<keyword evidence="3" id="KW-1185">Reference proteome</keyword>
<dbReference type="SUPFAM" id="SSF54593">
    <property type="entry name" value="Glyoxalase/Bleomycin resistance protein/Dihydroxybiphenyl dioxygenase"/>
    <property type="match status" value="1"/>
</dbReference>
<comment type="caution">
    <text evidence="2">The sequence shown here is derived from an EMBL/GenBank/DDBJ whole genome shotgun (WGS) entry which is preliminary data.</text>
</comment>
<feature type="domain" description="VOC" evidence="1">
    <location>
        <begin position="1"/>
        <end position="125"/>
    </location>
</feature>
<gene>
    <name evidence="2" type="ORF">EIP75_10025</name>
</gene>
<organism evidence="2 3">
    <name type="scientific">Aquabacterium soli</name>
    <dbReference type="NCBI Taxonomy" id="2493092"/>
    <lineage>
        <taxon>Bacteria</taxon>
        <taxon>Pseudomonadati</taxon>
        <taxon>Pseudomonadota</taxon>
        <taxon>Betaproteobacteria</taxon>
        <taxon>Burkholderiales</taxon>
        <taxon>Aquabacterium</taxon>
    </lineage>
</organism>
<dbReference type="InterPro" id="IPR037523">
    <property type="entry name" value="VOC_core"/>
</dbReference>
<dbReference type="Gene3D" id="3.10.180.10">
    <property type="entry name" value="2,3-Dihydroxybiphenyl 1,2-Dioxygenase, domain 1"/>
    <property type="match status" value="1"/>
</dbReference>
<proteinExistence type="predicted"/>
<dbReference type="AlphaFoldDB" id="A0A3R8S9R6"/>
<dbReference type="RefSeq" id="WP_125243113.1">
    <property type="nucleotide sequence ID" value="NZ_RSED01000006.1"/>
</dbReference>
<dbReference type="Pfam" id="PF00903">
    <property type="entry name" value="Glyoxalase"/>
    <property type="match status" value="1"/>
</dbReference>
<dbReference type="InterPro" id="IPR029068">
    <property type="entry name" value="Glyas_Bleomycin-R_OHBP_Dase"/>
</dbReference>
<sequence length="128" mass="13649">MIDHTGVAVSDFEKSKAFYNTALAAIGYALIMELPASVTGHADVAGFGEPPKPDFWINSGSPNVPPIHIAFRVQSRAIVDAFYKAAIAAGGTDNGAPGLRPHYHPNYYGAFVRDPDGHNIEAVCHEAE</sequence>
<dbReference type="EMBL" id="RSED01000006">
    <property type="protein sequence ID" value="RRS04739.1"/>
    <property type="molecule type" value="Genomic_DNA"/>
</dbReference>
<dbReference type="PANTHER" id="PTHR35006:SF2">
    <property type="entry name" value="GLYOXALASE FAMILY PROTEIN (AFU_ORTHOLOGUE AFUA_5G14830)"/>
    <property type="match status" value="1"/>
</dbReference>
<name>A0A3R8S9R6_9BURK</name>
<accession>A0A3R8S9R6</accession>
<evidence type="ECO:0000313" key="2">
    <source>
        <dbReference type="EMBL" id="RRS04739.1"/>
    </source>
</evidence>
<protein>
    <submittedName>
        <fullName evidence="2">VOC family protein</fullName>
    </submittedName>
</protein>
<evidence type="ECO:0000259" key="1">
    <source>
        <dbReference type="PROSITE" id="PS51819"/>
    </source>
</evidence>
<dbReference type="Proteomes" id="UP000269265">
    <property type="component" value="Unassembled WGS sequence"/>
</dbReference>
<dbReference type="CDD" id="cd07262">
    <property type="entry name" value="VOC_like"/>
    <property type="match status" value="1"/>
</dbReference>